<dbReference type="OrthoDB" id="5600350at2759"/>
<feature type="region of interest" description="Disordered" evidence="1">
    <location>
        <begin position="159"/>
        <end position="183"/>
    </location>
</feature>
<dbReference type="AlphaFoldDB" id="A0A1R0H3H8"/>
<feature type="compositionally biased region" description="Basic residues" evidence="1">
    <location>
        <begin position="162"/>
        <end position="171"/>
    </location>
</feature>
<gene>
    <name evidence="2" type="ORF">AYI68_g2122</name>
</gene>
<name>A0A1R0H3H8_9FUNG</name>
<keyword evidence="3" id="KW-1185">Reference proteome</keyword>
<evidence type="ECO:0000313" key="2">
    <source>
        <dbReference type="EMBL" id="OLY83729.1"/>
    </source>
</evidence>
<comment type="caution">
    <text evidence="2">The sequence shown here is derived from an EMBL/GenBank/DDBJ whole genome shotgun (WGS) entry which is preliminary data.</text>
</comment>
<sequence>MRIFRVVTGKVQHAISVFKETHFISNSSEKPLKNTLDLKNRGDLIPLVDLEYSDDDFYDLTSPSKKSKALKRFSSDKIIKSGFLNSLKDHLISTKPQSLSKYGGRNKSLYRTNSFKNKVSKSFEQISEASIDISDEEKGCSYFENKLYGNQKNYIPESPFSIKKRKTSRTSKSRDGENLGQNFDQSNEIDKISSVYEGIPPHLRRFVALQHIVYQVYSLLQEYNLEYILIEALLSRGASFQHFWTIDKSLKSSCKNKSVSLPKIFSESYLDKLYQQSSVFGNGSKLLHKIKEYTELSIENNGNYYDEYINLWTSIGKNIESNTNVTNSKVNQIDNYLDSDSDESWNFPFNDVKTEKNFDVSNEKNRGYVKWLMRLPEIIGSSRLLMLSLKLHLNTSISLFKPSISFENCNQCRLIDQLNITSGLINIICIKLCNNSLGILDESFLKPSSNIGAEKILTKSLIPSHEYLEKFLEDSVTVLKLFSDLTLLISSISHESQFTKNHIYSNPDLNIPDHFFNQQISKFLKDSLLMVLSFSMLTVTYYSKYEVSSLNLFKDVFDQSCKKTHKNPNLEFVFSILKNSLTQFEERSSDLSIAMHDRKSLSNSVSSSKKNSISLFLGNFVNRLAFWGIGPKDFLSIASIFDAAGLLFETKVLLLEVWKKYDNLSSRSNKIKEMRERWVEPFDKLNKTSEEASNFLGNCIGCDSDSGMPMESISLLNNISSNYNPSKKYPWNDPCRDLIVAYLEALDFRLLKNSSNKHQEKYSTQKSLEFLKKDHARDSSIMNKLKRVIDTPAIHSSPKKNIKIPVQDEQTDELGFMKSAFSFATSPNRINISGSSLNNKENKRNNNFSDRESLILSPSRTISNRRSLSYETKLKGYLSTPFRSPRSLYPYLKSSISYSTPSKRKK</sequence>
<dbReference type="Proteomes" id="UP000187455">
    <property type="component" value="Unassembled WGS sequence"/>
</dbReference>
<organism evidence="2 3">
    <name type="scientific">Smittium mucronatum</name>
    <dbReference type="NCBI Taxonomy" id="133383"/>
    <lineage>
        <taxon>Eukaryota</taxon>
        <taxon>Fungi</taxon>
        <taxon>Fungi incertae sedis</taxon>
        <taxon>Zoopagomycota</taxon>
        <taxon>Kickxellomycotina</taxon>
        <taxon>Harpellomycetes</taxon>
        <taxon>Harpellales</taxon>
        <taxon>Legeriomycetaceae</taxon>
        <taxon>Smittium</taxon>
    </lineage>
</organism>
<evidence type="ECO:0000256" key="1">
    <source>
        <dbReference type="SAM" id="MobiDB-lite"/>
    </source>
</evidence>
<accession>A0A1R0H3H8</accession>
<reference evidence="2 3" key="1">
    <citation type="journal article" date="2016" name="Mol. Biol. Evol.">
        <title>Genome-Wide Survey of Gut Fungi (Harpellales) Reveals the First Horizontally Transferred Ubiquitin Gene from a Mosquito Host.</title>
        <authorList>
            <person name="Wang Y."/>
            <person name="White M.M."/>
            <person name="Kvist S."/>
            <person name="Moncalvo J.M."/>
        </authorList>
    </citation>
    <scope>NUCLEOTIDE SEQUENCE [LARGE SCALE GENOMIC DNA]</scope>
    <source>
        <strain evidence="2 3">ALG-7-W6</strain>
    </source>
</reference>
<dbReference type="EMBL" id="LSSL01000772">
    <property type="protein sequence ID" value="OLY83729.1"/>
    <property type="molecule type" value="Genomic_DNA"/>
</dbReference>
<proteinExistence type="predicted"/>
<protein>
    <submittedName>
        <fullName evidence="2">Uncharacterized protein</fullName>
    </submittedName>
</protein>
<evidence type="ECO:0000313" key="3">
    <source>
        <dbReference type="Proteomes" id="UP000187455"/>
    </source>
</evidence>